<evidence type="ECO:0000313" key="4">
    <source>
        <dbReference type="Proteomes" id="UP001337655"/>
    </source>
</evidence>
<feature type="compositionally biased region" description="Basic residues" evidence="1">
    <location>
        <begin position="16"/>
        <end position="26"/>
    </location>
</feature>
<reference evidence="3 4" key="1">
    <citation type="submission" date="2023-08" db="EMBL/GenBank/DDBJ databases">
        <title>Black Yeasts Isolated from many extreme environments.</title>
        <authorList>
            <person name="Coleine C."/>
            <person name="Stajich J.E."/>
            <person name="Selbmann L."/>
        </authorList>
    </citation>
    <scope>NUCLEOTIDE SEQUENCE [LARGE SCALE GENOMIC DNA]</scope>
    <source>
        <strain evidence="3 4">CCFEE 5935</strain>
    </source>
</reference>
<organism evidence="3 4">
    <name type="scientific">Saxophila tyrrhenica</name>
    <dbReference type="NCBI Taxonomy" id="1690608"/>
    <lineage>
        <taxon>Eukaryota</taxon>
        <taxon>Fungi</taxon>
        <taxon>Dikarya</taxon>
        <taxon>Ascomycota</taxon>
        <taxon>Pezizomycotina</taxon>
        <taxon>Dothideomycetes</taxon>
        <taxon>Dothideomycetidae</taxon>
        <taxon>Mycosphaerellales</taxon>
        <taxon>Extremaceae</taxon>
        <taxon>Saxophila</taxon>
    </lineage>
</organism>
<evidence type="ECO:0000256" key="1">
    <source>
        <dbReference type="SAM" id="MobiDB-lite"/>
    </source>
</evidence>
<feature type="region of interest" description="Disordered" evidence="1">
    <location>
        <begin position="288"/>
        <end position="312"/>
    </location>
</feature>
<sequence length="312" mass="34943">MAGTNSQYLQVPKVLPYRKSRSRSRSRPREVVPRAEVITSPTSPVKSRPQSPPMPSPVELSRKPSLNGFSSPEVKPRRSIDSIPKSPVSVTTTPYNNHYTTAVKQSTEQEGTNYDDLNGDLNGGMYTLEQCMTPPPDIPLRQKLVGTWRLESYIAYPTVNSTIQRPTFPMTKNVTGFIMYTPDGYMSAQFFIPGQQAFQRGTGDEAQWAEAGKRFFAYSGPYYISNDGPGREEILRHTFQVCNLPGWVGDIQIRTHRFEEDGQVLVLGSEEPSEIKGDKRVPVLKWRRARNNIDADPPPPTPQIKISGPGET</sequence>
<dbReference type="AlphaFoldDB" id="A0AAV9P851"/>
<dbReference type="GeneID" id="89927651"/>
<keyword evidence="4" id="KW-1185">Reference proteome</keyword>
<feature type="region of interest" description="Disordered" evidence="1">
    <location>
        <begin position="1"/>
        <end position="94"/>
    </location>
</feature>
<dbReference type="EMBL" id="JAVRRT010000009">
    <property type="protein sequence ID" value="KAK5169002.1"/>
    <property type="molecule type" value="Genomic_DNA"/>
</dbReference>
<name>A0AAV9P851_9PEZI</name>
<gene>
    <name evidence="3" type="ORF">LTR77_006311</name>
</gene>
<feature type="compositionally biased region" description="Polar residues" evidence="1">
    <location>
        <begin position="39"/>
        <end position="49"/>
    </location>
</feature>
<dbReference type="InterPro" id="IPR024311">
    <property type="entry name" value="Lipocalin-like"/>
</dbReference>
<proteinExistence type="predicted"/>
<evidence type="ECO:0000313" key="3">
    <source>
        <dbReference type="EMBL" id="KAK5169002.1"/>
    </source>
</evidence>
<dbReference type="Proteomes" id="UP001337655">
    <property type="component" value="Unassembled WGS sequence"/>
</dbReference>
<protein>
    <recommendedName>
        <fullName evidence="2">Lipocalin-like domain-containing protein</fullName>
    </recommendedName>
</protein>
<dbReference type="RefSeq" id="XP_064658468.1">
    <property type="nucleotide sequence ID" value="XM_064803553.1"/>
</dbReference>
<feature type="domain" description="Lipocalin-like" evidence="2">
    <location>
        <begin position="145"/>
        <end position="289"/>
    </location>
</feature>
<evidence type="ECO:0000259" key="2">
    <source>
        <dbReference type="Pfam" id="PF13924"/>
    </source>
</evidence>
<dbReference type="Pfam" id="PF13924">
    <property type="entry name" value="Lipocalin_5"/>
    <property type="match status" value="1"/>
</dbReference>
<comment type="caution">
    <text evidence="3">The sequence shown here is derived from an EMBL/GenBank/DDBJ whole genome shotgun (WGS) entry which is preliminary data.</text>
</comment>
<accession>A0AAV9P851</accession>